<evidence type="ECO:0000313" key="2">
    <source>
        <dbReference type="Proteomes" id="UP001055879"/>
    </source>
</evidence>
<gene>
    <name evidence="1" type="ORF">L6452_04200</name>
</gene>
<proteinExistence type="predicted"/>
<comment type="caution">
    <text evidence="1">The sequence shown here is derived from an EMBL/GenBank/DDBJ whole genome shotgun (WGS) entry which is preliminary data.</text>
</comment>
<accession>A0ACB9FNR8</accession>
<reference evidence="1 2" key="2">
    <citation type="journal article" date="2022" name="Mol. Ecol. Resour.">
        <title>The genomes of chicory, endive, great burdock and yacon provide insights into Asteraceae paleo-polyploidization history and plant inulin production.</title>
        <authorList>
            <person name="Fan W."/>
            <person name="Wang S."/>
            <person name="Wang H."/>
            <person name="Wang A."/>
            <person name="Jiang F."/>
            <person name="Liu H."/>
            <person name="Zhao H."/>
            <person name="Xu D."/>
            <person name="Zhang Y."/>
        </authorList>
    </citation>
    <scope>NUCLEOTIDE SEQUENCE [LARGE SCALE GENOMIC DNA]</scope>
    <source>
        <strain evidence="2">cv. Niubang</strain>
    </source>
</reference>
<name>A0ACB9FNR8_ARCLA</name>
<protein>
    <submittedName>
        <fullName evidence="1">Uncharacterized protein</fullName>
    </submittedName>
</protein>
<dbReference type="EMBL" id="CM042047">
    <property type="protein sequence ID" value="KAI3773004.1"/>
    <property type="molecule type" value="Genomic_DNA"/>
</dbReference>
<reference evidence="2" key="1">
    <citation type="journal article" date="2022" name="Mol. Ecol. Resour.">
        <title>The genomes of chicory, endive, great burdock and yacon provide insights into Asteraceae palaeo-polyploidization history and plant inulin production.</title>
        <authorList>
            <person name="Fan W."/>
            <person name="Wang S."/>
            <person name="Wang H."/>
            <person name="Wang A."/>
            <person name="Jiang F."/>
            <person name="Liu H."/>
            <person name="Zhao H."/>
            <person name="Xu D."/>
            <person name="Zhang Y."/>
        </authorList>
    </citation>
    <scope>NUCLEOTIDE SEQUENCE [LARGE SCALE GENOMIC DNA]</scope>
    <source>
        <strain evidence="2">cv. Niubang</strain>
    </source>
</reference>
<evidence type="ECO:0000313" key="1">
    <source>
        <dbReference type="EMBL" id="KAI3773004.1"/>
    </source>
</evidence>
<organism evidence="1 2">
    <name type="scientific">Arctium lappa</name>
    <name type="common">Greater burdock</name>
    <name type="synonym">Lappa major</name>
    <dbReference type="NCBI Taxonomy" id="4217"/>
    <lineage>
        <taxon>Eukaryota</taxon>
        <taxon>Viridiplantae</taxon>
        <taxon>Streptophyta</taxon>
        <taxon>Embryophyta</taxon>
        <taxon>Tracheophyta</taxon>
        <taxon>Spermatophyta</taxon>
        <taxon>Magnoliopsida</taxon>
        <taxon>eudicotyledons</taxon>
        <taxon>Gunneridae</taxon>
        <taxon>Pentapetalae</taxon>
        <taxon>asterids</taxon>
        <taxon>campanulids</taxon>
        <taxon>Asterales</taxon>
        <taxon>Asteraceae</taxon>
        <taxon>Carduoideae</taxon>
        <taxon>Cardueae</taxon>
        <taxon>Arctiinae</taxon>
        <taxon>Arctium</taxon>
    </lineage>
</organism>
<sequence>MMEDKDLRWFELGLVPESYIVSKEYRPENLDIPFSDSIPVIDLANIPLEAILKASHDFGFFQVMNHGVPEKTMNDAMNVMKEFFDMPWKDESGIVPNSKNWVYVKSSNFAKDGVHLWRDNLKHPCYPLQKCIPLWPNNPPTYQKVIAEYVVEIHKLSLKIFEMILKGLGLDPGYFNDTSEVQLLAANFYPPCPDPSLTLGSFPHRDPSLITVLNQANSTGLQVLKNGEWINVGVIPNALVVNIGNQLEIISNGRLRSVEHRVVTKKHEGRRTIATHVNPSPDCIIEPAKALVNESEPPRYKAFRYRDFVERNKAFGDYTNALQTVARSS</sequence>
<dbReference type="Proteomes" id="UP001055879">
    <property type="component" value="Linkage Group LG01"/>
</dbReference>
<keyword evidence="2" id="KW-1185">Reference proteome</keyword>